<dbReference type="AlphaFoldDB" id="A0A2V3IZM0"/>
<name>A0A2V3IZM0_9FLOR</name>
<organism evidence="2 3">
    <name type="scientific">Gracilariopsis chorda</name>
    <dbReference type="NCBI Taxonomy" id="448386"/>
    <lineage>
        <taxon>Eukaryota</taxon>
        <taxon>Rhodophyta</taxon>
        <taxon>Florideophyceae</taxon>
        <taxon>Rhodymeniophycidae</taxon>
        <taxon>Gracilariales</taxon>
        <taxon>Gracilariaceae</taxon>
        <taxon>Gracilariopsis</taxon>
    </lineage>
</organism>
<dbReference type="EMBL" id="NBIV01000022">
    <property type="protein sequence ID" value="PXF47594.1"/>
    <property type="molecule type" value="Genomic_DNA"/>
</dbReference>
<feature type="transmembrane region" description="Helical" evidence="1">
    <location>
        <begin position="460"/>
        <end position="481"/>
    </location>
</feature>
<feature type="transmembrane region" description="Helical" evidence="1">
    <location>
        <begin position="20"/>
        <end position="44"/>
    </location>
</feature>
<sequence>MVWNTNIELNLFNALKALTVFLLFKPVTTYLTLRISTALFATILHKHHVAKLNSLGPCAALFDGFIISSVPGRRSLRYSLLTAFLLLLTVWVGTGAEVLFEYGISSFGSSVTRVTTVRSTVSGNPSVTYTEGRNDIMAQIGLLERACPERNTLSTLTNVYVDPVSPNITYCSPNVLQRSLCASGRTLLGEPCVPPMFPNASSPTATSKNWTSETWLSLIFTTTKWTFQSDQTENDNGFVTFEPERAQYTLSDRQLFALDIAYDNVYNVTGLRRVHCGSGSSLLNVSKPGDIPFQVCLWEFERDVLVTHADWLIRKEKESGDISGGVSSPGEGVRQILDNVSWFGVTARGRWISISKSAKSYDLDRNGNSEEIVQRRNISARDVMLTLGIARPLVKFSSEDGVSFNVDTFELGLWSSATMSLRVMERAILLGISVVNDGDVIDAEVVSDTRQIATVDLPFLVQYLASVVVLAAFAVSFSVMSRKNASNRAGR</sequence>
<evidence type="ECO:0000256" key="1">
    <source>
        <dbReference type="SAM" id="Phobius"/>
    </source>
</evidence>
<gene>
    <name evidence="2" type="ORF">BWQ96_02573</name>
</gene>
<keyword evidence="1" id="KW-1133">Transmembrane helix</keyword>
<evidence type="ECO:0000313" key="3">
    <source>
        <dbReference type="Proteomes" id="UP000247409"/>
    </source>
</evidence>
<keyword evidence="1" id="KW-0472">Membrane</keyword>
<evidence type="ECO:0000313" key="2">
    <source>
        <dbReference type="EMBL" id="PXF47594.1"/>
    </source>
</evidence>
<dbReference type="Proteomes" id="UP000247409">
    <property type="component" value="Unassembled WGS sequence"/>
</dbReference>
<keyword evidence="3" id="KW-1185">Reference proteome</keyword>
<reference evidence="2 3" key="1">
    <citation type="journal article" date="2018" name="Mol. Biol. Evol.">
        <title>Analysis of the draft genome of the red seaweed Gracilariopsis chorda provides insights into genome size evolution in Rhodophyta.</title>
        <authorList>
            <person name="Lee J."/>
            <person name="Yang E.C."/>
            <person name="Graf L."/>
            <person name="Yang J.H."/>
            <person name="Qiu H."/>
            <person name="Zel Zion U."/>
            <person name="Chan C.X."/>
            <person name="Stephens T.G."/>
            <person name="Weber A.P.M."/>
            <person name="Boo G.H."/>
            <person name="Boo S.M."/>
            <person name="Kim K.M."/>
            <person name="Shin Y."/>
            <person name="Jung M."/>
            <person name="Lee S.J."/>
            <person name="Yim H.S."/>
            <person name="Lee J.H."/>
            <person name="Bhattacharya D."/>
            <person name="Yoon H.S."/>
        </authorList>
    </citation>
    <scope>NUCLEOTIDE SEQUENCE [LARGE SCALE GENOMIC DNA]</scope>
    <source>
        <strain evidence="2 3">SKKU-2015</strain>
        <tissue evidence="2">Whole body</tissue>
    </source>
</reference>
<comment type="caution">
    <text evidence="2">The sequence shown here is derived from an EMBL/GenBank/DDBJ whole genome shotgun (WGS) entry which is preliminary data.</text>
</comment>
<keyword evidence="1" id="KW-0812">Transmembrane</keyword>
<feature type="transmembrane region" description="Helical" evidence="1">
    <location>
        <begin position="78"/>
        <end position="100"/>
    </location>
</feature>
<protein>
    <submittedName>
        <fullName evidence="2">Uncharacterized protein</fullName>
    </submittedName>
</protein>
<accession>A0A2V3IZM0</accession>
<proteinExistence type="predicted"/>